<dbReference type="Proteomes" id="UP000810130">
    <property type="component" value="Unassembled WGS sequence"/>
</dbReference>
<evidence type="ECO:0000313" key="2">
    <source>
        <dbReference type="Proteomes" id="UP000810130"/>
    </source>
</evidence>
<reference evidence="1 2" key="1">
    <citation type="submission" date="2021-04" db="EMBL/GenBank/DDBJ databases">
        <title>Genomic and host-range diversity within the Dickeya zeae complex, identification of D. zeae and D. oryzae members, proposal of two novel subspecies D. zeae subsp. zeae subsp. nov. and D. zeae subsp. dombae subsp. nov.</title>
        <authorList>
            <person name="Van Gijsegem F."/>
            <person name="Hugouvieux-Cotte-Pattat N."/>
        </authorList>
    </citation>
    <scope>NUCLEOTIDE SEQUENCE [LARGE SCALE GENOMIC DNA]</scope>
    <source>
        <strain evidence="1 2">FVG03</strain>
    </source>
</reference>
<sequence>MNNLDKNWKPEFGTIYTWFAMDKFGRISVMVNNCFGDIPRAVLQMNNAECILDSLNEYMWEESAGYSEYPESKNGKTILDLYSYIRFECVKYRNDLVKWVEERSLPEIELSDYNLPSKKGFFVFHGVEGTNEGEDYPVGYEGNTVMGDYFRFLVPTIYASINDFPEALQRGIVVSDSIDFTNAKVIENKDINKYFTRMYKQ</sequence>
<comment type="caution">
    <text evidence="1">The sequence shown here is derived from an EMBL/GenBank/DDBJ whole genome shotgun (WGS) entry which is preliminary data.</text>
</comment>
<proteinExistence type="predicted"/>
<protein>
    <recommendedName>
        <fullName evidence="3">Immunity protein 43 domain-containing protein</fullName>
    </recommendedName>
</protein>
<keyword evidence="2" id="KW-1185">Reference proteome</keyword>
<dbReference type="EMBL" id="JAGJWX010000041">
    <property type="protein sequence ID" value="MBP2859812.1"/>
    <property type="molecule type" value="Genomic_DNA"/>
</dbReference>
<name>A0ABS5BHC6_9GAMM</name>
<evidence type="ECO:0000313" key="1">
    <source>
        <dbReference type="EMBL" id="MBP2859812.1"/>
    </source>
</evidence>
<evidence type="ECO:0008006" key="3">
    <source>
        <dbReference type="Google" id="ProtNLM"/>
    </source>
</evidence>
<gene>
    <name evidence="1" type="ORF">J8657_19640</name>
</gene>
<accession>A0ABS5BHC6</accession>
<organism evidence="1 2">
    <name type="scientific">Dickeya oryzae</name>
    <dbReference type="NCBI Taxonomy" id="1240404"/>
    <lineage>
        <taxon>Bacteria</taxon>
        <taxon>Pseudomonadati</taxon>
        <taxon>Pseudomonadota</taxon>
        <taxon>Gammaproteobacteria</taxon>
        <taxon>Enterobacterales</taxon>
        <taxon>Pectobacteriaceae</taxon>
        <taxon>Dickeya</taxon>
    </lineage>
</organism>